<keyword evidence="1" id="KW-0732">Signal</keyword>
<evidence type="ECO:0000259" key="2">
    <source>
        <dbReference type="Pfam" id="PF05305"/>
    </source>
</evidence>
<feature type="signal peptide" evidence="1">
    <location>
        <begin position="1"/>
        <end position="26"/>
    </location>
</feature>
<protein>
    <recommendedName>
        <fullName evidence="2">DUF732 domain-containing protein</fullName>
    </recommendedName>
</protein>
<dbReference type="EMBL" id="JTJC03000005">
    <property type="protein sequence ID" value="NHC36587.1"/>
    <property type="molecule type" value="Genomic_DNA"/>
</dbReference>
<comment type="caution">
    <text evidence="3">The sequence shown here is derived from an EMBL/GenBank/DDBJ whole genome shotgun (WGS) entry which is preliminary data.</text>
</comment>
<evidence type="ECO:0000313" key="3">
    <source>
        <dbReference type="EMBL" id="NHC36587.1"/>
    </source>
</evidence>
<dbReference type="Pfam" id="PF05305">
    <property type="entry name" value="DUF732"/>
    <property type="match status" value="1"/>
</dbReference>
<feature type="chain" id="PRO_5040732263" description="DUF732 domain-containing protein" evidence="1">
    <location>
        <begin position="27"/>
        <end position="148"/>
    </location>
</feature>
<accession>A0A9X5I6I7</accession>
<keyword evidence="4" id="KW-1185">Reference proteome</keyword>
<proteinExistence type="predicted"/>
<name>A0A9X5I6I7_9CYAN</name>
<feature type="domain" description="DUF732" evidence="2">
    <location>
        <begin position="89"/>
        <end position="145"/>
    </location>
</feature>
<dbReference type="Proteomes" id="UP000031532">
    <property type="component" value="Unassembled WGS sequence"/>
</dbReference>
<gene>
    <name evidence="3" type="ORF">QH73_0018395</name>
</gene>
<evidence type="ECO:0000256" key="1">
    <source>
        <dbReference type="SAM" id="SignalP"/>
    </source>
</evidence>
<evidence type="ECO:0000313" key="4">
    <source>
        <dbReference type="Proteomes" id="UP000031532"/>
    </source>
</evidence>
<reference evidence="3 4" key="1">
    <citation type="journal article" date="2015" name="Genome Announc.">
        <title>Draft Genome Sequence of the Terrestrial Cyanobacterium Scytonema millei VB511283, Isolated from Eastern India.</title>
        <authorList>
            <person name="Sen D."/>
            <person name="Chandrababunaidu M.M."/>
            <person name="Singh D."/>
            <person name="Sanghi N."/>
            <person name="Ghorai A."/>
            <person name="Mishra G.P."/>
            <person name="Madduluri M."/>
            <person name="Adhikary S.P."/>
            <person name="Tripathy S."/>
        </authorList>
    </citation>
    <scope>NUCLEOTIDE SEQUENCE [LARGE SCALE GENOMIC DNA]</scope>
    <source>
        <strain evidence="3 4">VB511283</strain>
    </source>
</reference>
<dbReference type="OrthoDB" id="424181at2"/>
<dbReference type="AlphaFoldDB" id="A0A9X5I6I7"/>
<dbReference type="RefSeq" id="WP_015153634.1">
    <property type="nucleotide sequence ID" value="NZ_JTJC03000005.1"/>
</dbReference>
<organism evidence="3 4">
    <name type="scientific">Scytonema millei VB511283</name>
    <dbReference type="NCBI Taxonomy" id="1245923"/>
    <lineage>
        <taxon>Bacteria</taxon>
        <taxon>Bacillati</taxon>
        <taxon>Cyanobacteriota</taxon>
        <taxon>Cyanophyceae</taxon>
        <taxon>Nostocales</taxon>
        <taxon>Scytonemataceae</taxon>
        <taxon>Scytonema</taxon>
    </lineage>
</organism>
<sequence>MNFRFNATIAAAAIVLVSGFQFQAFASEPDYLCFVTTGAGDVLDLSQSLCAEKATKSTIAALDKAFIEAYKQQAMTHADVRDNLIANIQQSPETNIAAAKGVCNDLEAGISLEEIQEAQSEDHEAKADEVNSEIVNKLATQYYCPGVQ</sequence>
<dbReference type="InterPro" id="IPR007969">
    <property type="entry name" value="DUF732"/>
</dbReference>